<dbReference type="EMBL" id="BAAAPO010000050">
    <property type="protein sequence ID" value="GAA1806004.1"/>
    <property type="molecule type" value="Genomic_DNA"/>
</dbReference>
<organism evidence="2 3">
    <name type="scientific">Nostocoides veronense</name>
    <dbReference type="NCBI Taxonomy" id="330836"/>
    <lineage>
        <taxon>Bacteria</taxon>
        <taxon>Bacillati</taxon>
        <taxon>Actinomycetota</taxon>
        <taxon>Actinomycetes</taxon>
        <taxon>Micrococcales</taxon>
        <taxon>Intrasporangiaceae</taxon>
        <taxon>Nostocoides</taxon>
    </lineage>
</organism>
<keyword evidence="1" id="KW-0812">Transmembrane</keyword>
<dbReference type="Proteomes" id="UP001499938">
    <property type="component" value="Unassembled WGS sequence"/>
</dbReference>
<gene>
    <name evidence="2" type="ORF">GCM10009811_31980</name>
</gene>
<accession>A0ABN2M496</accession>
<keyword evidence="3" id="KW-1185">Reference proteome</keyword>
<comment type="caution">
    <text evidence="2">The sequence shown here is derived from an EMBL/GenBank/DDBJ whole genome shotgun (WGS) entry which is preliminary data.</text>
</comment>
<keyword evidence="1" id="KW-0472">Membrane</keyword>
<evidence type="ECO:0008006" key="4">
    <source>
        <dbReference type="Google" id="ProtNLM"/>
    </source>
</evidence>
<reference evidence="2 3" key="1">
    <citation type="journal article" date="2019" name="Int. J. Syst. Evol. Microbiol.">
        <title>The Global Catalogue of Microorganisms (GCM) 10K type strain sequencing project: providing services to taxonomists for standard genome sequencing and annotation.</title>
        <authorList>
            <consortium name="The Broad Institute Genomics Platform"/>
            <consortium name="The Broad Institute Genome Sequencing Center for Infectious Disease"/>
            <person name="Wu L."/>
            <person name="Ma J."/>
        </authorList>
    </citation>
    <scope>NUCLEOTIDE SEQUENCE [LARGE SCALE GENOMIC DNA]</scope>
    <source>
        <strain evidence="2 3">JCM 15592</strain>
    </source>
</reference>
<evidence type="ECO:0000313" key="3">
    <source>
        <dbReference type="Proteomes" id="UP001499938"/>
    </source>
</evidence>
<feature type="transmembrane region" description="Helical" evidence="1">
    <location>
        <begin position="65"/>
        <end position="90"/>
    </location>
</feature>
<name>A0ABN2M496_9MICO</name>
<sequence>MTPDLSARPVASPAANPIPGALIAGVAGPLLLAVGNALVNFGPIWSDVETTADIVRATGENQAFAEFSTVVGVLAVALLVPAVWAVTALLRPRTPTLAAIGGWMMATGYVMALVLSTESATALLVAKTGLDPATYVTAVDDQSAISMLLIYTLFGVGALAGGLILGIAMLRQGGAIPAWAGWALIASEPVRVVGLVAGIPFGPPLASVLIAAAFTGTLMAARSRKG</sequence>
<feature type="transmembrane region" description="Helical" evidence="1">
    <location>
        <begin position="102"/>
        <end position="125"/>
    </location>
</feature>
<feature type="transmembrane region" description="Helical" evidence="1">
    <location>
        <begin position="145"/>
        <end position="167"/>
    </location>
</feature>
<evidence type="ECO:0000256" key="1">
    <source>
        <dbReference type="SAM" id="Phobius"/>
    </source>
</evidence>
<proteinExistence type="predicted"/>
<protein>
    <recommendedName>
        <fullName evidence="4">DUF4386 family protein</fullName>
    </recommendedName>
</protein>
<feature type="transmembrane region" description="Helical" evidence="1">
    <location>
        <begin position="21"/>
        <end position="45"/>
    </location>
</feature>
<evidence type="ECO:0000313" key="2">
    <source>
        <dbReference type="EMBL" id="GAA1806004.1"/>
    </source>
</evidence>
<keyword evidence="1" id="KW-1133">Transmembrane helix</keyword>